<feature type="transmembrane region" description="Helical" evidence="7">
    <location>
        <begin position="190"/>
        <end position="215"/>
    </location>
</feature>
<feature type="domain" description="ABC transmembrane type-1" evidence="8">
    <location>
        <begin position="81"/>
        <end position="291"/>
    </location>
</feature>
<accession>A0A173S984</accession>
<dbReference type="InterPro" id="IPR035906">
    <property type="entry name" value="MetI-like_sf"/>
</dbReference>
<keyword evidence="6 7" id="KW-0472">Membrane</keyword>
<reference evidence="13 14" key="2">
    <citation type="submission" date="2018-08" db="EMBL/GenBank/DDBJ databases">
        <title>A genome reference for cultivated species of the human gut microbiota.</title>
        <authorList>
            <person name="Zou Y."/>
            <person name="Xue W."/>
            <person name="Luo G."/>
        </authorList>
    </citation>
    <scope>NUCLEOTIDE SEQUENCE [LARGE SCALE GENOMIC DNA]</scope>
    <source>
        <strain evidence="11 13">AF31-21AC</strain>
        <strain evidence="10 14">AM22-21LB</strain>
    </source>
</reference>
<dbReference type="EMBL" id="QRID01000005">
    <property type="protein sequence ID" value="RHG29231.1"/>
    <property type="molecule type" value="Genomic_DNA"/>
</dbReference>
<keyword evidence="5 7" id="KW-1133">Transmembrane helix</keyword>
<name>A0A173S984_9FIRM</name>
<keyword evidence="2 7" id="KW-0813">Transport</keyword>
<evidence type="ECO:0000256" key="4">
    <source>
        <dbReference type="ARBA" id="ARBA00022692"/>
    </source>
</evidence>
<dbReference type="GeneID" id="61434362"/>
<dbReference type="GO" id="GO:0005886">
    <property type="term" value="C:plasma membrane"/>
    <property type="evidence" value="ECO:0007669"/>
    <property type="project" value="UniProtKB-SubCell"/>
</dbReference>
<evidence type="ECO:0000313" key="13">
    <source>
        <dbReference type="Proteomes" id="UP000283586"/>
    </source>
</evidence>
<feature type="transmembrane region" description="Helical" evidence="7">
    <location>
        <begin position="81"/>
        <end position="105"/>
    </location>
</feature>
<evidence type="ECO:0000256" key="1">
    <source>
        <dbReference type="ARBA" id="ARBA00004651"/>
    </source>
</evidence>
<dbReference type="EMBL" id="QRQN01000005">
    <property type="protein sequence ID" value="RHN10241.1"/>
    <property type="molecule type" value="Genomic_DNA"/>
</dbReference>
<comment type="subcellular location">
    <subcellularLocation>
        <location evidence="1 7">Cell membrane</location>
        <topology evidence="1 7">Multi-pass membrane protein</topology>
    </subcellularLocation>
</comment>
<dbReference type="SUPFAM" id="SSF161098">
    <property type="entry name" value="MetI-like"/>
    <property type="match status" value="1"/>
</dbReference>
<evidence type="ECO:0000256" key="2">
    <source>
        <dbReference type="ARBA" id="ARBA00022448"/>
    </source>
</evidence>
<dbReference type="PANTHER" id="PTHR43744:SF9">
    <property type="entry name" value="POLYGALACTURONAN_RHAMNOGALACTURONAN TRANSPORT SYSTEM PERMEASE PROTEIN YTCP"/>
    <property type="match status" value="1"/>
</dbReference>
<evidence type="ECO:0000313" key="11">
    <source>
        <dbReference type="EMBL" id="RHN10241.1"/>
    </source>
</evidence>
<evidence type="ECO:0000313" key="14">
    <source>
        <dbReference type="Proteomes" id="UP000284051"/>
    </source>
</evidence>
<feature type="transmembrane region" description="Helical" evidence="7">
    <location>
        <begin position="148"/>
        <end position="169"/>
    </location>
</feature>
<gene>
    <name evidence="9" type="primary">ycjP_3</name>
    <name evidence="10" type="ORF">DW264_06430</name>
    <name evidence="11" type="ORF">DWZ31_05450</name>
    <name evidence="9" type="ORF">ERS852572_00859</name>
</gene>
<dbReference type="Pfam" id="PF00528">
    <property type="entry name" value="BPD_transp_1"/>
    <property type="match status" value="1"/>
</dbReference>
<evidence type="ECO:0000313" key="9">
    <source>
        <dbReference type="EMBL" id="CUM86892.1"/>
    </source>
</evidence>
<dbReference type="AlphaFoldDB" id="A0A173S984"/>
<feature type="transmembrane region" description="Helical" evidence="7">
    <location>
        <begin position="21"/>
        <end position="41"/>
    </location>
</feature>
<evidence type="ECO:0000313" key="12">
    <source>
        <dbReference type="Proteomes" id="UP000095350"/>
    </source>
</evidence>
<evidence type="ECO:0000256" key="6">
    <source>
        <dbReference type="ARBA" id="ARBA00023136"/>
    </source>
</evidence>
<dbReference type="PROSITE" id="PS50928">
    <property type="entry name" value="ABC_TM1"/>
    <property type="match status" value="1"/>
</dbReference>
<dbReference type="Gene3D" id="1.10.3720.10">
    <property type="entry name" value="MetI-like"/>
    <property type="match status" value="1"/>
</dbReference>
<keyword evidence="4 7" id="KW-0812">Transmembrane</keyword>
<dbReference type="InterPro" id="IPR000515">
    <property type="entry name" value="MetI-like"/>
</dbReference>
<reference evidence="9 12" key="1">
    <citation type="submission" date="2015-09" db="EMBL/GenBank/DDBJ databases">
        <authorList>
            <consortium name="Pathogen Informatics"/>
        </authorList>
    </citation>
    <scope>NUCLEOTIDE SEQUENCE [LARGE SCALE GENOMIC DNA]</scope>
    <source>
        <strain evidence="9 12">2789STDY5834960</strain>
    </source>
</reference>
<protein>
    <submittedName>
        <fullName evidence="10">Carbohydrate ABC transporter permease</fullName>
    </submittedName>
    <submittedName>
        <fullName evidence="9">Inner membrane ABC transporter permease protein ycjP</fullName>
    </submittedName>
</protein>
<evidence type="ECO:0000256" key="3">
    <source>
        <dbReference type="ARBA" id="ARBA00022475"/>
    </source>
</evidence>
<dbReference type="GO" id="GO:0055085">
    <property type="term" value="P:transmembrane transport"/>
    <property type="evidence" value="ECO:0007669"/>
    <property type="project" value="InterPro"/>
</dbReference>
<dbReference type="PANTHER" id="PTHR43744">
    <property type="entry name" value="ABC TRANSPORTER PERMEASE PROTEIN MG189-RELATED-RELATED"/>
    <property type="match status" value="1"/>
</dbReference>
<sequence length="301" mass="33417">MKKNNSNKVKLGASDKIVRGFGYVVITIYALACIFPFLLILGSSFTAEEVIRTEGVQLIPKQFTLAAYEMVCKGGGIWKSYLLTIILTVVGTAVGLTIIAMTGYALQRKDFPFRNGISFYIYFTSLFSAGLAPYYLLMTQTYHLKDSYFAVLLPLMMSPWLIIMMKNFVKAIPHEITESGKIDGAGDMKIFVSLILPMLKPALATIGLFLALGYWNEWYQSSLFLSSKVDVKPLQYTLYEVVNKMDQLKNSIAGQYISLADIPTEGIKMANAILATGPIIFLYPFVQKYFISGITVGAVKG</sequence>
<dbReference type="STRING" id="166486.ERS852572_00859"/>
<proteinExistence type="inferred from homology"/>
<organism evidence="9 12">
    <name type="scientific">Roseburia intestinalis</name>
    <dbReference type="NCBI Taxonomy" id="166486"/>
    <lineage>
        <taxon>Bacteria</taxon>
        <taxon>Bacillati</taxon>
        <taxon>Bacillota</taxon>
        <taxon>Clostridia</taxon>
        <taxon>Lachnospirales</taxon>
        <taxon>Lachnospiraceae</taxon>
        <taxon>Roseburia</taxon>
    </lineage>
</organism>
<feature type="transmembrane region" description="Helical" evidence="7">
    <location>
        <begin position="117"/>
        <end position="136"/>
    </location>
</feature>
<evidence type="ECO:0000256" key="7">
    <source>
        <dbReference type="RuleBase" id="RU363032"/>
    </source>
</evidence>
<dbReference type="Proteomes" id="UP000095350">
    <property type="component" value="Unassembled WGS sequence"/>
</dbReference>
<dbReference type="Proteomes" id="UP000283586">
    <property type="component" value="Unassembled WGS sequence"/>
</dbReference>
<dbReference type="CDD" id="cd06261">
    <property type="entry name" value="TM_PBP2"/>
    <property type="match status" value="1"/>
</dbReference>
<evidence type="ECO:0000256" key="5">
    <source>
        <dbReference type="ARBA" id="ARBA00022989"/>
    </source>
</evidence>
<feature type="transmembrane region" description="Helical" evidence="7">
    <location>
        <begin position="269"/>
        <end position="286"/>
    </location>
</feature>
<keyword evidence="3" id="KW-1003">Cell membrane</keyword>
<dbReference type="OrthoDB" id="157184at2"/>
<dbReference type="Proteomes" id="UP000284051">
    <property type="component" value="Unassembled WGS sequence"/>
</dbReference>
<dbReference type="RefSeq" id="WP_006855775.1">
    <property type="nucleotide sequence ID" value="NZ_CABIYH010000005.1"/>
</dbReference>
<dbReference type="EMBL" id="CYXZ01000005">
    <property type="protein sequence ID" value="CUM86892.1"/>
    <property type="molecule type" value="Genomic_DNA"/>
</dbReference>
<dbReference type="PaxDb" id="166486-ERS852572_00859"/>
<evidence type="ECO:0000313" key="10">
    <source>
        <dbReference type="EMBL" id="RHG29231.1"/>
    </source>
</evidence>
<evidence type="ECO:0000259" key="8">
    <source>
        <dbReference type="PROSITE" id="PS50928"/>
    </source>
</evidence>
<comment type="similarity">
    <text evidence="7">Belongs to the binding-protein-dependent transport system permease family.</text>
</comment>